<feature type="compositionally biased region" description="Polar residues" evidence="1">
    <location>
        <begin position="396"/>
        <end position="413"/>
    </location>
</feature>
<proteinExistence type="predicted"/>
<evidence type="ECO:0000313" key="3">
    <source>
        <dbReference type="EMBL" id="TFK25709.1"/>
    </source>
</evidence>
<feature type="region of interest" description="Disordered" evidence="1">
    <location>
        <begin position="390"/>
        <end position="475"/>
    </location>
</feature>
<dbReference type="AlphaFoldDB" id="A0A5C3KYJ3"/>
<keyword evidence="2" id="KW-0812">Transmembrane</keyword>
<evidence type="ECO:0000256" key="1">
    <source>
        <dbReference type="SAM" id="MobiDB-lite"/>
    </source>
</evidence>
<feature type="transmembrane region" description="Helical" evidence="2">
    <location>
        <begin position="50"/>
        <end position="72"/>
    </location>
</feature>
<feature type="transmembrane region" description="Helical" evidence="2">
    <location>
        <begin position="101"/>
        <end position="129"/>
    </location>
</feature>
<keyword evidence="2" id="KW-0472">Membrane</keyword>
<feature type="region of interest" description="Disordered" evidence="1">
    <location>
        <begin position="304"/>
        <end position="364"/>
    </location>
</feature>
<accession>A0A5C3KYJ3</accession>
<gene>
    <name evidence="3" type="ORF">FA15DRAFT_668226</name>
</gene>
<reference evidence="3 4" key="1">
    <citation type="journal article" date="2019" name="Nat. Ecol. Evol.">
        <title>Megaphylogeny resolves global patterns of mushroom evolution.</title>
        <authorList>
            <person name="Varga T."/>
            <person name="Krizsan K."/>
            <person name="Foldi C."/>
            <person name="Dima B."/>
            <person name="Sanchez-Garcia M."/>
            <person name="Sanchez-Ramirez S."/>
            <person name="Szollosi G.J."/>
            <person name="Szarkandi J.G."/>
            <person name="Papp V."/>
            <person name="Albert L."/>
            <person name="Andreopoulos W."/>
            <person name="Angelini C."/>
            <person name="Antonin V."/>
            <person name="Barry K.W."/>
            <person name="Bougher N.L."/>
            <person name="Buchanan P."/>
            <person name="Buyck B."/>
            <person name="Bense V."/>
            <person name="Catcheside P."/>
            <person name="Chovatia M."/>
            <person name="Cooper J."/>
            <person name="Damon W."/>
            <person name="Desjardin D."/>
            <person name="Finy P."/>
            <person name="Geml J."/>
            <person name="Haridas S."/>
            <person name="Hughes K."/>
            <person name="Justo A."/>
            <person name="Karasinski D."/>
            <person name="Kautmanova I."/>
            <person name="Kiss B."/>
            <person name="Kocsube S."/>
            <person name="Kotiranta H."/>
            <person name="LaButti K.M."/>
            <person name="Lechner B.E."/>
            <person name="Liimatainen K."/>
            <person name="Lipzen A."/>
            <person name="Lukacs Z."/>
            <person name="Mihaltcheva S."/>
            <person name="Morgado L.N."/>
            <person name="Niskanen T."/>
            <person name="Noordeloos M.E."/>
            <person name="Ohm R.A."/>
            <person name="Ortiz-Santana B."/>
            <person name="Ovrebo C."/>
            <person name="Racz N."/>
            <person name="Riley R."/>
            <person name="Savchenko A."/>
            <person name="Shiryaev A."/>
            <person name="Soop K."/>
            <person name="Spirin V."/>
            <person name="Szebenyi C."/>
            <person name="Tomsovsky M."/>
            <person name="Tulloss R.E."/>
            <person name="Uehling J."/>
            <person name="Grigoriev I.V."/>
            <person name="Vagvolgyi C."/>
            <person name="Papp T."/>
            <person name="Martin F.M."/>
            <person name="Miettinen O."/>
            <person name="Hibbett D.S."/>
            <person name="Nagy L.G."/>
        </authorList>
    </citation>
    <scope>NUCLEOTIDE SEQUENCE [LARGE SCALE GENOMIC DNA]</scope>
    <source>
        <strain evidence="3 4">CBS 121175</strain>
    </source>
</reference>
<keyword evidence="2" id="KW-1133">Transmembrane helix</keyword>
<evidence type="ECO:0000256" key="2">
    <source>
        <dbReference type="SAM" id="Phobius"/>
    </source>
</evidence>
<feature type="transmembrane region" description="Helical" evidence="2">
    <location>
        <begin position="231"/>
        <end position="253"/>
    </location>
</feature>
<name>A0A5C3KYJ3_COPMA</name>
<feature type="transmembrane region" description="Helical" evidence="2">
    <location>
        <begin position="265"/>
        <end position="285"/>
    </location>
</feature>
<dbReference type="STRING" id="230819.A0A5C3KYJ3"/>
<feature type="compositionally biased region" description="Basic and acidic residues" evidence="1">
    <location>
        <begin position="414"/>
        <end position="428"/>
    </location>
</feature>
<dbReference type="Proteomes" id="UP000307440">
    <property type="component" value="Unassembled WGS sequence"/>
</dbReference>
<dbReference type="EMBL" id="ML210183">
    <property type="protein sequence ID" value="TFK25709.1"/>
    <property type="molecule type" value="Genomic_DNA"/>
</dbReference>
<feature type="transmembrane region" description="Helical" evidence="2">
    <location>
        <begin position="149"/>
        <end position="168"/>
    </location>
</feature>
<sequence length="498" mass="56527">MSTGSPSAYLLWAILATIFFCFLVLHLWLYDRFSCLRWDSGRQPGAFKRVMTYSYITTLPLLVCFSISMTVIKFQEGYFLASDGAIVPRPMSEWSPHNRRWLLPLFFTLSVAWSLELVTHLEELTFWLFLLHQGPGKRDWFHSWEFRTWYTGSVIAIVGMPLTAVVTRHELDKALAYIFITGATAGTSTTVCFLYVLFRFPRFLEYVKAEGADPDVVVRLATFYQLNVIRVAFRFLFTVPLLLVAADSITGPYPIVGHPFAADFLLMLAGMGCFISSAITLLIFFPRSVAQESGYRAKIISPETSAKPPTISSQPPSYHHHYQDNEYENPMSNPMSVLHHPMPPSPLRMSGFRFPQQQDRRRDSIESGDISLAAYDSDADSVAMSSHTLPHRVRKSMSQPGHSRSPSNHNSGSRSEDTMWDGRPHDGDTTSSSRRHSDGPFLYTRHGKFVRSVDRHSSQMPLRPRDSRRSSTLHPYVANFTSPIDLMDGRDDDRVTSV</sequence>
<feature type="compositionally biased region" description="Basic and acidic residues" evidence="1">
    <location>
        <begin position="451"/>
        <end position="469"/>
    </location>
</feature>
<keyword evidence="4" id="KW-1185">Reference proteome</keyword>
<feature type="transmembrane region" description="Helical" evidence="2">
    <location>
        <begin position="6"/>
        <end position="29"/>
    </location>
</feature>
<organism evidence="3 4">
    <name type="scientific">Coprinopsis marcescibilis</name>
    <name type="common">Agaric fungus</name>
    <name type="synonym">Psathyrella marcescibilis</name>
    <dbReference type="NCBI Taxonomy" id="230819"/>
    <lineage>
        <taxon>Eukaryota</taxon>
        <taxon>Fungi</taxon>
        <taxon>Dikarya</taxon>
        <taxon>Basidiomycota</taxon>
        <taxon>Agaricomycotina</taxon>
        <taxon>Agaricomycetes</taxon>
        <taxon>Agaricomycetidae</taxon>
        <taxon>Agaricales</taxon>
        <taxon>Agaricineae</taxon>
        <taxon>Psathyrellaceae</taxon>
        <taxon>Coprinopsis</taxon>
    </lineage>
</organism>
<feature type="transmembrane region" description="Helical" evidence="2">
    <location>
        <begin position="174"/>
        <end position="198"/>
    </location>
</feature>
<dbReference type="OrthoDB" id="2384193at2759"/>
<evidence type="ECO:0000313" key="4">
    <source>
        <dbReference type="Proteomes" id="UP000307440"/>
    </source>
</evidence>
<protein>
    <submittedName>
        <fullName evidence="3">Uncharacterized protein</fullName>
    </submittedName>
</protein>